<dbReference type="PANTHER" id="PTHR18849:SF0">
    <property type="entry name" value="CILIA- AND FLAGELLA-ASSOCIATED PROTEIN 410-RELATED"/>
    <property type="match status" value="1"/>
</dbReference>
<evidence type="ECO:0000256" key="2">
    <source>
        <dbReference type="ARBA" id="ARBA00022737"/>
    </source>
</evidence>
<dbReference type="Gene3D" id="3.80.10.10">
    <property type="entry name" value="Ribonuclease Inhibitor"/>
    <property type="match status" value="1"/>
</dbReference>
<dbReference type="InterPro" id="IPR001611">
    <property type="entry name" value="Leu-rich_rpt"/>
</dbReference>
<dbReference type="PROSITE" id="PS51450">
    <property type="entry name" value="LRR"/>
    <property type="match status" value="1"/>
</dbReference>
<dbReference type="AlphaFoldDB" id="A0AAV7Q3B0"/>
<proteinExistence type="predicted"/>
<organism evidence="3 4">
    <name type="scientific">Pleurodeles waltl</name>
    <name type="common">Iberian ribbed newt</name>
    <dbReference type="NCBI Taxonomy" id="8319"/>
    <lineage>
        <taxon>Eukaryota</taxon>
        <taxon>Metazoa</taxon>
        <taxon>Chordata</taxon>
        <taxon>Craniata</taxon>
        <taxon>Vertebrata</taxon>
        <taxon>Euteleostomi</taxon>
        <taxon>Amphibia</taxon>
        <taxon>Batrachia</taxon>
        <taxon>Caudata</taxon>
        <taxon>Salamandroidea</taxon>
        <taxon>Salamandridae</taxon>
        <taxon>Pleurodelinae</taxon>
        <taxon>Pleurodeles</taxon>
    </lineage>
</organism>
<dbReference type="PANTHER" id="PTHR18849">
    <property type="entry name" value="LEUCINE RICH REPEAT PROTEIN"/>
    <property type="match status" value="1"/>
</dbReference>
<dbReference type="InterPro" id="IPR032675">
    <property type="entry name" value="LRR_dom_sf"/>
</dbReference>
<evidence type="ECO:0000313" key="3">
    <source>
        <dbReference type="EMBL" id="KAJ1134828.1"/>
    </source>
</evidence>
<gene>
    <name evidence="3" type="ORF">NDU88_001274</name>
</gene>
<keyword evidence="1" id="KW-0433">Leucine-rich repeat</keyword>
<evidence type="ECO:0000256" key="1">
    <source>
        <dbReference type="ARBA" id="ARBA00022614"/>
    </source>
</evidence>
<keyword evidence="4" id="KW-1185">Reference proteome</keyword>
<sequence>MKLEELHKEDAPRRPVRRIDGNQLSELANLPELKKLILINTGVSSVCFSDIGFGSKSVMFSSLKQLSVDNNNISHWSFINELDKVKSLHSLSCQNNPVLEAETNLETARQFIIAKIGGLKFLNKTEILPEERKGAELDYRKTFGTAWLKAGGNKDPVLRKYENERC</sequence>
<dbReference type="GO" id="GO:0007010">
    <property type="term" value="P:cytoskeleton organization"/>
    <property type="evidence" value="ECO:0007669"/>
    <property type="project" value="TreeGrafter"/>
</dbReference>
<dbReference type="EMBL" id="JANPWB010000010">
    <property type="protein sequence ID" value="KAJ1134828.1"/>
    <property type="molecule type" value="Genomic_DNA"/>
</dbReference>
<dbReference type="Proteomes" id="UP001066276">
    <property type="component" value="Chromosome 6"/>
</dbReference>
<reference evidence="3" key="1">
    <citation type="journal article" date="2022" name="bioRxiv">
        <title>Sequencing and chromosome-scale assembly of the giantPleurodeles waltlgenome.</title>
        <authorList>
            <person name="Brown T."/>
            <person name="Elewa A."/>
            <person name="Iarovenko S."/>
            <person name="Subramanian E."/>
            <person name="Araus A.J."/>
            <person name="Petzold A."/>
            <person name="Susuki M."/>
            <person name="Suzuki K.-i.T."/>
            <person name="Hayashi T."/>
            <person name="Toyoda A."/>
            <person name="Oliveira C."/>
            <person name="Osipova E."/>
            <person name="Leigh N.D."/>
            <person name="Simon A."/>
            <person name="Yun M.H."/>
        </authorList>
    </citation>
    <scope>NUCLEOTIDE SEQUENCE</scope>
    <source>
        <strain evidence="3">20211129_DDA</strain>
        <tissue evidence="3">Liver</tissue>
    </source>
</reference>
<protein>
    <submittedName>
        <fullName evidence="3">Uncharacterized protein</fullName>
    </submittedName>
</protein>
<accession>A0AAV7Q3B0</accession>
<comment type="caution">
    <text evidence="3">The sequence shown here is derived from an EMBL/GenBank/DDBJ whole genome shotgun (WGS) entry which is preliminary data.</text>
</comment>
<keyword evidence="2" id="KW-0677">Repeat</keyword>
<evidence type="ECO:0000313" key="4">
    <source>
        <dbReference type="Proteomes" id="UP001066276"/>
    </source>
</evidence>
<dbReference type="SUPFAM" id="SSF52058">
    <property type="entry name" value="L domain-like"/>
    <property type="match status" value="1"/>
</dbReference>
<name>A0AAV7Q3B0_PLEWA</name>